<dbReference type="PaxDb" id="121845-A0A3Q0ITC1"/>
<dbReference type="GO" id="GO:0005634">
    <property type="term" value="C:nucleus"/>
    <property type="evidence" value="ECO:0007669"/>
    <property type="project" value="TreeGrafter"/>
</dbReference>
<proteinExistence type="predicted"/>
<feature type="region of interest" description="Disordered" evidence="1">
    <location>
        <begin position="425"/>
        <end position="465"/>
    </location>
</feature>
<dbReference type="PANTHER" id="PTHR12247:SF131">
    <property type="entry name" value="LD05287P"/>
    <property type="match status" value="1"/>
</dbReference>
<feature type="compositionally biased region" description="Polar residues" evidence="1">
    <location>
        <begin position="454"/>
        <end position="463"/>
    </location>
</feature>
<organism evidence="3 4">
    <name type="scientific">Diaphorina citri</name>
    <name type="common">Asian citrus psyllid</name>
    <dbReference type="NCBI Taxonomy" id="121845"/>
    <lineage>
        <taxon>Eukaryota</taxon>
        <taxon>Metazoa</taxon>
        <taxon>Ecdysozoa</taxon>
        <taxon>Arthropoda</taxon>
        <taxon>Hexapoda</taxon>
        <taxon>Insecta</taxon>
        <taxon>Pterygota</taxon>
        <taxon>Neoptera</taxon>
        <taxon>Paraneoptera</taxon>
        <taxon>Hemiptera</taxon>
        <taxon>Sternorrhyncha</taxon>
        <taxon>Psylloidea</taxon>
        <taxon>Psyllidae</taxon>
        <taxon>Diaphorininae</taxon>
        <taxon>Diaphorina</taxon>
    </lineage>
</organism>
<feature type="region of interest" description="Disordered" evidence="1">
    <location>
        <begin position="103"/>
        <end position="156"/>
    </location>
</feature>
<dbReference type="SUPFAM" id="SSF47769">
    <property type="entry name" value="SAM/Pointed domain"/>
    <property type="match status" value="1"/>
</dbReference>
<feature type="region of interest" description="Disordered" evidence="1">
    <location>
        <begin position="283"/>
        <end position="366"/>
    </location>
</feature>
<dbReference type="KEGG" id="dci:103506825"/>
<feature type="compositionally biased region" description="Polar residues" evidence="1">
    <location>
        <begin position="307"/>
        <end position="319"/>
    </location>
</feature>
<evidence type="ECO:0000313" key="4">
    <source>
        <dbReference type="RefSeq" id="XP_026677605.1"/>
    </source>
</evidence>
<dbReference type="RefSeq" id="XP_026677605.1">
    <property type="nucleotide sequence ID" value="XM_026821804.1"/>
</dbReference>
<dbReference type="STRING" id="121845.A0A3Q0ITC1"/>
<sequence>MYYWRKNLEPLGLRLEEKDDPAVWSEGQVVKFVRSIPGCGRISGRFDNQKIDGLAFLLLSQADLLHELGLKLGHATKIYNAILYLRQNSELARGLLFQQIQDDSDSPTKRKSFSDSSNVTGSADGRTVSDSSNLATFSDSSNVTARGVSERSGERSLRDVTVSDSFNFAARGVGESFSDSSNFDARNASERKSVSDSSNPAVRGVGERKSFSDSSNSAARGATERSPSDVSSNPSARGFVELRSLGHSSSNITVRCVGERSLQDSVSNISDRGDSERFLGDVSSNLIAGSPSSRLDTTENVAGREPNFTTDSGELTNRGNGACDNSVRGIPINPSEIPIGYGEGSTARTLNPETPLRKGGSEREETVSVEEGVEEIRPMDVKGVNMDVDAEGVNMDVEGDTGANTNPITGLINVKEDVNKYEDASERARPSNKSTKCDEVADDQAAGVKEETSGQEMNFNLDTSDFDRKDKIGLDSIDTNIASFDTDTDKDFISSGTTDRVGDVNKLVRLTGVEQSDGAEVFEGRRDQMMDGLTHGPSQGSGTKVDGAEMGRLAEIDNVGKVIDRFGGNESVGQVNVSIADDNSKDSVKMDTD</sequence>
<dbReference type="Gene3D" id="1.10.150.50">
    <property type="entry name" value="Transcription Factor, Ets-1"/>
    <property type="match status" value="1"/>
</dbReference>
<name>A0A3Q0ITC1_DIACI</name>
<dbReference type="PANTHER" id="PTHR12247">
    <property type="entry name" value="POLYCOMB GROUP PROTEIN"/>
    <property type="match status" value="1"/>
</dbReference>
<dbReference type="GO" id="GO:0003682">
    <property type="term" value="F:chromatin binding"/>
    <property type="evidence" value="ECO:0007669"/>
    <property type="project" value="TreeGrafter"/>
</dbReference>
<dbReference type="InterPro" id="IPR050548">
    <property type="entry name" value="PcG_chromatin_remod_factors"/>
</dbReference>
<dbReference type="GO" id="GO:0045892">
    <property type="term" value="P:negative regulation of DNA-templated transcription"/>
    <property type="evidence" value="ECO:0007669"/>
    <property type="project" value="TreeGrafter"/>
</dbReference>
<feature type="region of interest" description="Disordered" evidence="1">
    <location>
        <begin position="176"/>
        <end position="235"/>
    </location>
</feature>
<dbReference type="InterPro" id="IPR013761">
    <property type="entry name" value="SAM/pointed_sf"/>
</dbReference>
<accession>A0A3Q0ITC1</accession>
<keyword evidence="3" id="KW-1185">Reference proteome</keyword>
<evidence type="ECO:0000256" key="1">
    <source>
        <dbReference type="SAM" id="MobiDB-lite"/>
    </source>
</evidence>
<feature type="compositionally biased region" description="Basic and acidic residues" evidence="1">
    <location>
        <begin position="355"/>
        <end position="366"/>
    </location>
</feature>
<feature type="compositionally biased region" description="Polar residues" evidence="1">
    <location>
        <begin position="283"/>
        <end position="300"/>
    </location>
</feature>
<dbReference type="Proteomes" id="UP000079169">
    <property type="component" value="Unplaced"/>
</dbReference>
<dbReference type="GeneID" id="103506825"/>
<dbReference type="GO" id="GO:0042393">
    <property type="term" value="F:histone binding"/>
    <property type="evidence" value="ECO:0007669"/>
    <property type="project" value="TreeGrafter"/>
</dbReference>
<reference evidence="4" key="1">
    <citation type="submission" date="2025-08" db="UniProtKB">
        <authorList>
            <consortium name="RefSeq"/>
        </authorList>
    </citation>
    <scope>IDENTIFICATION</scope>
</reference>
<protein>
    <submittedName>
        <fullName evidence="4">Dentin sialophosphoprotein</fullName>
    </submittedName>
</protein>
<gene>
    <name evidence="4" type="primary">LOC103506825</name>
</gene>
<evidence type="ECO:0000313" key="3">
    <source>
        <dbReference type="Proteomes" id="UP000079169"/>
    </source>
</evidence>
<dbReference type="AlphaFoldDB" id="A0A3Q0ITC1"/>
<dbReference type="InterPro" id="IPR001660">
    <property type="entry name" value="SAM"/>
</dbReference>
<feature type="compositionally biased region" description="Polar residues" evidence="1">
    <location>
        <begin position="128"/>
        <end position="144"/>
    </location>
</feature>
<dbReference type="SMART" id="SM00454">
    <property type="entry name" value="SAM"/>
    <property type="match status" value="1"/>
</dbReference>
<dbReference type="PROSITE" id="PS50105">
    <property type="entry name" value="SAM_DOMAIN"/>
    <property type="match status" value="1"/>
</dbReference>
<dbReference type="Pfam" id="PF00536">
    <property type="entry name" value="SAM_1"/>
    <property type="match status" value="1"/>
</dbReference>
<feature type="compositionally biased region" description="Basic and acidic residues" evidence="1">
    <location>
        <begin position="425"/>
        <end position="439"/>
    </location>
</feature>
<feature type="domain" description="SAM" evidence="2">
    <location>
        <begin position="24"/>
        <end position="88"/>
    </location>
</feature>
<evidence type="ECO:0000259" key="2">
    <source>
        <dbReference type="PROSITE" id="PS50105"/>
    </source>
</evidence>